<dbReference type="Pfam" id="PF22636">
    <property type="entry name" value="FlK"/>
    <property type="match status" value="1"/>
</dbReference>
<dbReference type="OrthoDB" id="6902891at2"/>
<dbReference type="EC" id="3.1.2.29" evidence="4"/>
<feature type="active site" evidence="1">
    <location>
        <position position="44"/>
    </location>
</feature>
<proteinExistence type="predicted"/>
<feature type="active site" evidence="1">
    <location>
        <position position="70"/>
    </location>
</feature>
<feature type="binding site" evidence="2">
    <location>
        <position position="114"/>
    </location>
    <ligand>
        <name>substrate</name>
    </ligand>
</feature>
<evidence type="ECO:0000313" key="4">
    <source>
        <dbReference type="EMBL" id="PRR76639.1"/>
    </source>
</evidence>
<keyword evidence="5" id="KW-1185">Reference proteome</keyword>
<keyword evidence="4" id="KW-0378">Hydrolase</keyword>
<dbReference type="InterPro" id="IPR025540">
    <property type="entry name" value="FlK"/>
</dbReference>
<evidence type="ECO:0000256" key="2">
    <source>
        <dbReference type="PIRSR" id="PIRSR014972-2"/>
    </source>
</evidence>
<dbReference type="InterPro" id="IPR029069">
    <property type="entry name" value="HotDog_dom_sf"/>
</dbReference>
<name>A0A2T0AZK2_9CLOT</name>
<dbReference type="EMBL" id="PVXO01000075">
    <property type="protein sequence ID" value="PRR76639.1"/>
    <property type="molecule type" value="Genomic_DNA"/>
</dbReference>
<feature type="binding site" evidence="2">
    <location>
        <position position="63"/>
    </location>
    <ligand>
        <name>substrate</name>
    </ligand>
</feature>
<evidence type="ECO:0000313" key="5">
    <source>
        <dbReference type="Proteomes" id="UP000239706"/>
    </source>
</evidence>
<evidence type="ECO:0000259" key="3">
    <source>
        <dbReference type="Pfam" id="PF22636"/>
    </source>
</evidence>
<dbReference type="RefSeq" id="WP_106064858.1">
    <property type="nucleotide sequence ID" value="NZ_PVXO01000075.1"/>
</dbReference>
<dbReference type="PANTHER" id="PTHR36934:SF1">
    <property type="entry name" value="THIOESTERASE DOMAIN-CONTAINING PROTEIN"/>
    <property type="match status" value="1"/>
</dbReference>
<dbReference type="Gene3D" id="3.10.129.10">
    <property type="entry name" value="Hotdog Thioesterase"/>
    <property type="match status" value="1"/>
</dbReference>
<dbReference type="AlphaFoldDB" id="A0A2T0AZK2"/>
<protein>
    <submittedName>
        <fullName evidence="4">Fluoroacetyl-CoA thioesterase</fullName>
        <ecNumber evidence="4">3.1.2.29</ecNumber>
    </submittedName>
</protein>
<dbReference type="PIRSF" id="PIRSF014972">
    <property type="entry name" value="FlK"/>
    <property type="match status" value="1"/>
</dbReference>
<dbReference type="InterPro" id="IPR054485">
    <property type="entry name" value="FlK-like_dom"/>
</dbReference>
<evidence type="ECO:0000256" key="1">
    <source>
        <dbReference type="PIRSR" id="PIRSR014972-1"/>
    </source>
</evidence>
<organism evidence="4 5">
    <name type="scientific">Clostridium liquoris</name>
    <dbReference type="NCBI Taxonomy" id="1289519"/>
    <lineage>
        <taxon>Bacteria</taxon>
        <taxon>Bacillati</taxon>
        <taxon>Bacillota</taxon>
        <taxon>Clostridia</taxon>
        <taxon>Eubacteriales</taxon>
        <taxon>Clostridiaceae</taxon>
        <taxon>Clostridium</taxon>
    </lineage>
</organism>
<dbReference type="GO" id="GO:0016787">
    <property type="term" value="F:hydrolase activity"/>
    <property type="evidence" value="ECO:0007669"/>
    <property type="project" value="UniProtKB-KW"/>
</dbReference>
<reference evidence="4 5" key="1">
    <citation type="submission" date="2018-03" db="EMBL/GenBank/DDBJ databases">
        <title>Genome sequence of Clostridium liquoris DSM 100320.</title>
        <authorList>
            <person name="Poehlein A."/>
            <person name="Daniel R."/>
        </authorList>
    </citation>
    <scope>NUCLEOTIDE SEQUENCE [LARGE SCALE GENOMIC DNA]</scope>
    <source>
        <strain evidence="4 5">DSM 100320</strain>
    </source>
</reference>
<feature type="binding site" evidence="2">
    <location>
        <position position="63"/>
    </location>
    <ligand>
        <name>CoA</name>
        <dbReference type="ChEBI" id="CHEBI:57287"/>
    </ligand>
</feature>
<feature type="active site" evidence="1">
    <location>
        <position position="36"/>
    </location>
</feature>
<dbReference type="Proteomes" id="UP000239706">
    <property type="component" value="Unassembled WGS sequence"/>
</dbReference>
<comment type="caution">
    <text evidence="4">The sequence shown here is derived from an EMBL/GenBank/DDBJ whole genome shotgun (WGS) entry which is preliminary data.</text>
</comment>
<gene>
    <name evidence="4" type="primary">flK</name>
    <name evidence="4" type="ORF">CLLI_28450</name>
</gene>
<dbReference type="PANTHER" id="PTHR36934">
    <property type="entry name" value="BLR0278 PROTEIN"/>
    <property type="match status" value="1"/>
</dbReference>
<accession>A0A2T0AZK2</accession>
<feature type="domain" description="Fluoroacetyl-CoA-specific thioesterase-like" evidence="3">
    <location>
        <begin position="17"/>
        <end position="120"/>
    </location>
</feature>
<dbReference type="SUPFAM" id="SSF54637">
    <property type="entry name" value="Thioesterase/thiol ester dehydrase-isomerase"/>
    <property type="match status" value="1"/>
</dbReference>
<sequence length="127" mass="14020">MECNLKEGINSITEIKVTEKETAINYGSGDLPVYATPAMIALMENAAKSCVGLHLQCGYTTVGIGVSVKHIKATPINMKVKCEAILTKIDGKRLFFKLKAWDEKGQIGEGTHIRYIVNSEEFMNKLK</sequence>